<proteinExistence type="predicted"/>
<feature type="transmembrane region" description="Helical" evidence="1">
    <location>
        <begin position="33"/>
        <end position="53"/>
    </location>
</feature>
<evidence type="ECO:0000256" key="1">
    <source>
        <dbReference type="SAM" id="Phobius"/>
    </source>
</evidence>
<keyword evidence="1" id="KW-0472">Membrane</keyword>
<dbReference type="STRING" id="62101.AB835_04755"/>
<organism evidence="2 3">
    <name type="scientific">Candidatus Endobugula sertula</name>
    <name type="common">Bugula neritina bacterial symbiont</name>
    <dbReference type="NCBI Taxonomy" id="62101"/>
    <lineage>
        <taxon>Bacteria</taxon>
        <taxon>Pseudomonadati</taxon>
        <taxon>Pseudomonadota</taxon>
        <taxon>Gammaproteobacteria</taxon>
        <taxon>Cellvibrionales</taxon>
        <taxon>Cellvibrionaceae</taxon>
        <taxon>Candidatus Endobugula</taxon>
    </lineage>
</organism>
<dbReference type="AlphaFoldDB" id="A0A1D2QRM5"/>
<feature type="transmembrane region" description="Helical" evidence="1">
    <location>
        <begin position="6"/>
        <end position="26"/>
    </location>
</feature>
<dbReference type="EMBL" id="MDLC01000012">
    <property type="protein sequence ID" value="ODS24193.1"/>
    <property type="molecule type" value="Genomic_DNA"/>
</dbReference>
<keyword evidence="1" id="KW-1133">Transmembrane helix</keyword>
<reference evidence="2 3" key="1">
    <citation type="journal article" date="2016" name="Appl. Environ. Microbiol.">
        <title>Lack of Overt Genome Reduction in the Bryostatin-Producing Bryozoan Symbiont "Candidatus Endobugula sertula".</title>
        <authorList>
            <person name="Miller I.J."/>
            <person name="Vanee N."/>
            <person name="Fong S.S."/>
            <person name="Lim-Fong G.E."/>
            <person name="Kwan J.C."/>
        </authorList>
    </citation>
    <scope>NUCLEOTIDE SEQUENCE [LARGE SCALE GENOMIC DNA]</scope>
    <source>
        <strain evidence="2">AB1-4</strain>
    </source>
</reference>
<protein>
    <submittedName>
        <fullName evidence="2">Uncharacterized protein</fullName>
    </submittedName>
</protein>
<comment type="caution">
    <text evidence="2">The sequence shown here is derived from an EMBL/GenBank/DDBJ whole genome shotgun (WGS) entry which is preliminary data.</text>
</comment>
<keyword evidence="1" id="KW-0812">Transmembrane</keyword>
<accession>A0A1D2QRM5</accession>
<name>A0A1D2QRM5_9GAMM</name>
<gene>
    <name evidence="2" type="ORF">AB835_04755</name>
</gene>
<evidence type="ECO:0000313" key="3">
    <source>
        <dbReference type="Proteomes" id="UP000242502"/>
    </source>
</evidence>
<sequence length="92" mass="10680">MTPDLINSLFELIGGGFTWANAWHLYQAKQIKGVYWPTLLFFTAFGLWNLFYYPMLGQWFSFAAGVFLVAGNATWVILAIYYTRNRQQLSEL</sequence>
<dbReference type="Proteomes" id="UP000242502">
    <property type="component" value="Unassembled WGS sequence"/>
</dbReference>
<evidence type="ECO:0000313" key="2">
    <source>
        <dbReference type="EMBL" id="ODS24193.1"/>
    </source>
</evidence>
<feature type="transmembrane region" description="Helical" evidence="1">
    <location>
        <begin position="59"/>
        <end position="82"/>
    </location>
</feature>